<proteinExistence type="predicted"/>
<evidence type="ECO:0000313" key="2">
    <source>
        <dbReference type="EMBL" id="KAK4279040.1"/>
    </source>
</evidence>
<keyword evidence="3" id="KW-1185">Reference proteome</keyword>
<evidence type="ECO:0008006" key="4">
    <source>
        <dbReference type="Google" id="ProtNLM"/>
    </source>
</evidence>
<keyword evidence="1" id="KW-0732">Signal</keyword>
<reference evidence="2" key="1">
    <citation type="submission" date="2023-10" db="EMBL/GenBank/DDBJ databases">
        <title>Chromosome-level genome of the transformable northern wattle, Acacia crassicarpa.</title>
        <authorList>
            <person name="Massaro I."/>
            <person name="Sinha N.R."/>
            <person name="Poethig S."/>
            <person name="Leichty A.R."/>
        </authorList>
    </citation>
    <scope>NUCLEOTIDE SEQUENCE</scope>
    <source>
        <strain evidence="2">Acra3RX</strain>
        <tissue evidence="2">Leaf</tissue>
    </source>
</reference>
<evidence type="ECO:0000313" key="3">
    <source>
        <dbReference type="Proteomes" id="UP001293593"/>
    </source>
</evidence>
<feature type="signal peptide" evidence="1">
    <location>
        <begin position="1"/>
        <end position="19"/>
    </location>
</feature>
<dbReference type="AlphaFoldDB" id="A0AAE1MXI5"/>
<evidence type="ECO:0000256" key="1">
    <source>
        <dbReference type="SAM" id="SignalP"/>
    </source>
</evidence>
<comment type="caution">
    <text evidence="2">The sequence shown here is derived from an EMBL/GenBank/DDBJ whole genome shotgun (WGS) entry which is preliminary data.</text>
</comment>
<feature type="chain" id="PRO_5041930170" description="Secreted protein" evidence="1">
    <location>
        <begin position="20"/>
        <end position="78"/>
    </location>
</feature>
<gene>
    <name evidence="2" type="ORF">QN277_016803</name>
</gene>
<protein>
    <recommendedName>
        <fullName evidence="4">Secreted protein</fullName>
    </recommendedName>
</protein>
<dbReference type="EMBL" id="JAWXYG010000003">
    <property type="protein sequence ID" value="KAK4279040.1"/>
    <property type="molecule type" value="Genomic_DNA"/>
</dbReference>
<accession>A0AAE1MXI5</accession>
<organism evidence="2 3">
    <name type="scientific">Acacia crassicarpa</name>
    <name type="common">northern wattle</name>
    <dbReference type="NCBI Taxonomy" id="499986"/>
    <lineage>
        <taxon>Eukaryota</taxon>
        <taxon>Viridiplantae</taxon>
        <taxon>Streptophyta</taxon>
        <taxon>Embryophyta</taxon>
        <taxon>Tracheophyta</taxon>
        <taxon>Spermatophyta</taxon>
        <taxon>Magnoliopsida</taxon>
        <taxon>eudicotyledons</taxon>
        <taxon>Gunneridae</taxon>
        <taxon>Pentapetalae</taxon>
        <taxon>rosids</taxon>
        <taxon>fabids</taxon>
        <taxon>Fabales</taxon>
        <taxon>Fabaceae</taxon>
        <taxon>Caesalpinioideae</taxon>
        <taxon>mimosoid clade</taxon>
        <taxon>Acacieae</taxon>
        <taxon>Acacia</taxon>
    </lineage>
</organism>
<name>A0AAE1MXI5_9FABA</name>
<dbReference type="Proteomes" id="UP001293593">
    <property type="component" value="Unassembled WGS sequence"/>
</dbReference>
<sequence>MVSLLSCVSSFCRVYLTGGLLWLNCAFNRGQPREAWSVDLGLDLPCSSDILNILALTSSSKHFPFVCSATVKVFTWSC</sequence>